<protein>
    <submittedName>
        <fullName evidence="1">Uncharacterized protein</fullName>
    </submittedName>
</protein>
<dbReference type="EMBL" id="SRYJ01000040">
    <property type="protein sequence ID" value="TGY68445.1"/>
    <property type="molecule type" value="Genomic_DNA"/>
</dbReference>
<dbReference type="Proteomes" id="UP000310760">
    <property type="component" value="Unassembled WGS sequence"/>
</dbReference>
<name>A0A4S2FHY1_9BACT</name>
<dbReference type="RefSeq" id="WP_135952326.1">
    <property type="nucleotide sequence ID" value="NZ_CANPVL010000005.1"/>
</dbReference>
<organism evidence="1 2">
    <name type="scientific">Phocaeicola sartorii</name>
    <dbReference type="NCBI Taxonomy" id="671267"/>
    <lineage>
        <taxon>Bacteria</taxon>
        <taxon>Pseudomonadati</taxon>
        <taxon>Bacteroidota</taxon>
        <taxon>Bacteroidia</taxon>
        <taxon>Bacteroidales</taxon>
        <taxon>Bacteroidaceae</taxon>
        <taxon>Phocaeicola</taxon>
    </lineage>
</organism>
<reference evidence="1 2" key="1">
    <citation type="submission" date="2019-04" db="EMBL/GenBank/DDBJ databases">
        <title>Microbes associate with the intestines of laboratory mice.</title>
        <authorList>
            <person name="Navarre W."/>
            <person name="Wong E."/>
            <person name="Huang K."/>
            <person name="Tropini C."/>
            <person name="Ng K."/>
            <person name="Yu B."/>
        </authorList>
    </citation>
    <scope>NUCLEOTIDE SEQUENCE [LARGE SCALE GENOMIC DNA]</scope>
    <source>
        <strain evidence="1 2">NM22_B1</strain>
    </source>
</reference>
<evidence type="ECO:0000313" key="1">
    <source>
        <dbReference type="EMBL" id="TGY68445.1"/>
    </source>
</evidence>
<evidence type="ECO:0000313" key="2">
    <source>
        <dbReference type="Proteomes" id="UP000310760"/>
    </source>
</evidence>
<comment type="caution">
    <text evidence="1">The sequence shown here is derived from an EMBL/GenBank/DDBJ whole genome shotgun (WGS) entry which is preliminary data.</text>
</comment>
<proteinExistence type="predicted"/>
<accession>A0A4S2FHY1</accession>
<gene>
    <name evidence="1" type="ORF">E5339_16395</name>
</gene>
<dbReference type="AlphaFoldDB" id="A0A4S2FHY1"/>
<sequence length="273" mass="32194">MNILVNFADEKYKKVRSINSWTGIHVAGMDLVKEYTPEDIDSSFKNDNINIFKYKRGCGLWLWKPYFINKVINENKDGDYIFYCDSGGFFIRNPKTLYEYLTDEQPLFVCDIPLLESCFTKPECFKIMGCDTDNIKSSNQIISTYFIVKVCSKSRIFVKEWLDYCCREELLSPMGLSKNQNPTNYMGANFVSHREDQSIFSILCKKYGIQPHKDISQRGCDPKSYKSPYYIYKEPMHNNDLYKSVIFLHKTQKLNFSWMARYIYKRLQRSVLG</sequence>